<dbReference type="SUPFAM" id="SSF46785">
    <property type="entry name" value="Winged helix' DNA-binding domain"/>
    <property type="match status" value="1"/>
</dbReference>
<evidence type="ECO:0000256" key="6">
    <source>
        <dbReference type="SAM" id="MobiDB-lite"/>
    </source>
</evidence>
<dbReference type="InterPro" id="IPR036390">
    <property type="entry name" value="WH_DNA-bd_sf"/>
</dbReference>
<dbReference type="Proteomes" id="UP000253509">
    <property type="component" value="Unassembled WGS sequence"/>
</dbReference>
<proteinExistence type="predicted"/>
<dbReference type="InterPro" id="IPR000835">
    <property type="entry name" value="HTH_MarR-typ"/>
</dbReference>
<feature type="region of interest" description="Disordered" evidence="6">
    <location>
        <begin position="153"/>
        <end position="184"/>
    </location>
</feature>
<keyword evidence="3" id="KW-0805">Transcription regulation</keyword>
<evidence type="ECO:0000313" key="8">
    <source>
        <dbReference type="EMBL" id="RBP70738.1"/>
    </source>
</evidence>
<accession>A0A366IGN5</accession>
<dbReference type="InterPro" id="IPR055166">
    <property type="entry name" value="Transc_reg_Sar_Rot_HTH"/>
</dbReference>
<evidence type="ECO:0000259" key="7">
    <source>
        <dbReference type="PROSITE" id="PS50995"/>
    </source>
</evidence>
<evidence type="ECO:0000256" key="4">
    <source>
        <dbReference type="ARBA" id="ARBA00023125"/>
    </source>
</evidence>
<dbReference type="InterPro" id="IPR036388">
    <property type="entry name" value="WH-like_DNA-bd_sf"/>
</dbReference>
<reference evidence="8 9" key="1">
    <citation type="submission" date="2018-06" db="EMBL/GenBank/DDBJ databases">
        <title>Freshwater and sediment microbial communities from various areas in North America, analyzing microbe dynamics in response to fracking.</title>
        <authorList>
            <person name="Lamendella R."/>
        </authorList>
    </citation>
    <scope>NUCLEOTIDE SEQUENCE [LARGE SCALE GENOMIC DNA]</scope>
    <source>
        <strain evidence="8 9">3b_TX</strain>
    </source>
</reference>
<dbReference type="EMBL" id="QNSB01000007">
    <property type="protein sequence ID" value="RBP70738.1"/>
    <property type="molecule type" value="Genomic_DNA"/>
</dbReference>
<keyword evidence="9" id="KW-1185">Reference proteome</keyword>
<sequence length="184" mass="19537">MSTTEDPLALESQICFALAVASRSVIAAYRSVLEPLRLTHPQYLVMLALWQHETLPVKRVAEMLRLEPATVSPLIKRLETLGYVSRERSRQDERIVEVSLTAAGRDLRSSAESIPGTMMAKLGMDEAGLRSLHATMTELIAAVDAAESTTIRRASAAGSGDRAGAGDPGVGEPGAVGEPASRGA</sequence>
<evidence type="ECO:0000256" key="1">
    <source>
        <dbReference type="ARBA" id="ARBA00004496"/>
    </source>
</evidence>
<dbReference type="InterPro" id="IPR039422">
    <property type="entry name" value="MarR/SlyA-like"/>
</dbReference>
<evidence type="ECO:0000256" key="2">
    <source>
        <dbReference type="ARBA" id="ARBA00022490"/>
    </source>
</evidence>
<feature type="compositionally biased region" description="Gly residues" evidence="6">
    <location>
        <begin position="161"/>
        <end position="174"/>
    </location>
</feature>
<protein>
    <submittedName>
        <fullName evidence="8">DNA-binding MarR family transcriptional regulator</fullName>
    </submittedName>
</protein>
<dbReference type="PANTHER" id="PTHR33164">
    <property type="entry name" value="TRANSCRIPTIONAL REGULATOR, MARR FAMILY"/>
    <property type="match status" value="1"/>
</dbReference>
<organism evidence="8 9">
    <name type="scientific">Brevibacterium celere</name>
    <dbReference type="NCBI Taxonomy" id="225845"/>
    <lineage>
        <taxon>Bacteria</taxon>
        <taxon>Bacillati</taxon>
        <taxon>Actinomycetota</taxon>
        <taxon>Actinomycetes</taxon>
        <taxon>Micrococcales</taxon>
        <taxon>Brevibacteriaceae</taxon>
        <taxon>Brevibacterium</taxon>
    </lineage>
</organism>
<evidence type="ECO:0000256" key="5">
    <source>
        <dbReference type="ARBA" id="ARBA00023163"/>
    </source>
</evidence>
<comment type="subcellular location">
    <subcellularLocation>
        <location evidence="1">Cytoplasm</location>
    </subcellularLocation>
</comment>
<name>A0A366IGN5_9MICO</name>
<dbReference type="RefSeq" id="WP_113904541.1">
    <property type="nucleotide sequence ID" value="NZ_QNSB01000007.1"/>
</dbReference>
<evidence type="ECO:0000256" key="3">
    <source>
        <dbReference type="ARBA" id="ARBA00023015"/>
    </source>
</evidence>
<keyword evidence="5" id="KW-0804">Transcription</keyword>
<dbReference type="PANTHER" id="PTHR33164:SF5">
    <property type="entry name" value="ORGANIC HYDROPEROXIDE RESISTANCE TRANSCRIPTIONAL REGULATOR"/>
    <property type="match status" value="1"/>
</dbReference>
<dbReference type="SMART" id="SM00347">
    <property type="entry name" value="HTH_MARR"/>
    <property type="match status" value="1"/>
</dbReference>
<dbReference type="GO" id="GO:0006950">
    <property type="term" value="P:response to stress"/>
    <property type="evidence" value="ECO:0007669"/>
    <property type="project" value="TreeGrafter"/>
</dbReference>
<dbReference type="GO" id="GO:0003700">
    <property type="term" value="F:DNA-binding transcription factor activity"/>
    <property type="evidence" value="ECO:0007669"/>
    <property type="project" value="InterPro"/>
</dbReference>
<feature type="domain" description="HTH marR-type" evidence="7">
    <location>
        <begin position="11"/>
        <end position="141"/>
    </location>
</feature>
<keyword evidence="4 8" id="KW-0238">DNA-binding</keyword>
<dbReference type="PROSITE" id="PS50995">
    <property type="entry name" value="HTH_MARR_2"/>
    <property type="match status" value="1"/>
</dbReference>
<dbReference type="Pfam" id="PF22381">
    <property type="entry name" value="Staph_reg_Sar_Rot"/>
    <property type="match status" value="1"/>
</dbReference>
<feature type="compositionally biased region" description="Low complexity" evidence="6">
    <location>
        <begin position="175"/>
        <end position="184"/>
    </location>
</feature>
<dbReference type="Gene3D" id="1.10.10.10">
    <property type="entry name" value="Winged helix-like DNA-binding domain superfamily/Winged helix DNA-binding domain"/>
    <property type="match status" value="1"/>
</dbReference>
<comment type="caution">
    <text evidence="8">The sequence shown here is derived from an EMBL/GenBank/DDBJ whole genome shotgun (WGS) entry which is preliminary data.</text>
</comment>
<dbReference type="GO" id="GO:0003677">
    <property type="term" value="F:DNA binding"/>
    <property type="evidence" value="ECO:0007669"/>
    <property type="project" value="UniProtKB-KW"/>
</dbReference>
<evidence type="ECO:0000313" key="9">
    <source>
        <dbReference type="Proteomes" id="UP000253509"/>
    </source>
</evidence>
<gene>
    <name evidence="8" type="ORF">DFO65_10756</name>
</gene>
<dbReference type="AlphaFoldDB" id="A0A366IGN5"/>
<keyword evidence="2" id="KW-0963">Cytoplasm</keyword>
<dbReference type="GO" id="GO:0005737">
    <property type="term" value="C:cytoplasm"/>
    <property type="evidence" value="ECO:0007669"/>
    <property type="project" value="UniProtKB-SubCell"/>
</dbReference>